<sequence length="772" mass="85249">MSLERVVVLIDMDCFYVQVEQREQPELKGKPCAVVQYKTYKGGGTIAVSYEARDHGVKRGMMGEEAQKLCPEIQLVRVPVQRDKADLTKYREAGAEVINVLSQFSKNVERASIDEAYIDLTDVVEARLSQLGDGAILPEMLPFTHVAGWETDTNPEQQRKDEDGDRKRQKTAKSKEDTRKEHLSQWLKDMSSETDKRLAVGALITEEMRAAVLKQTKFNCSAGIAHNKMLAKLVCGLNKPRKQTVLPHNSVQAVFRDLPISKVRGLGGKLGAAVTQDLNVTNMGDLVKYTEQELQAKVGSKTGVWLYRTCRGFEDEPVRPRQLPKSVGCSKNFLGKSCLNTVEKVKFWLGQLSEEVSERLQKEEDLNNRIPKSLSVYVRQQGKPPTTSTRSCSVHSYDAQTLSRTALSLIQNLNRAGSHQAAWVPAIINLGLSASKFTDLPKFRGDNASLDSFFSSQSGGASAGGPSVISVPQKSNGKSPQGLENFFSKKSSPGSDSESLKEIGPTEQRVAVDAGTPPKGDVSGKNIVSFFKKKENAKKEGVDGKEMQRTSHGCETESTEKPKNFKVVINEKRNGSKEDLQEGRRDGDISRKQIDDGRGHDIKEEGESVLRGFFHSKSSRNHSSRKLSPDFKGSELAKDEDSDSSRKEFDEDTASRLYGEAKTEVQASIEESLEDTDVDTKKDSDYVTCDRCQKSISAWDLPEHLDFHVAMDLQRRENGSGTAPSTSGSTVSHNSSVKTVAGKRKGKQQGPAAKKVKSDSNSKTLHSFFSQK</sequence>
<evidence type="ECO:0000256" key="18">
    <source>
        <dbReference type="ARBA" id="ARBA00022932"/>
    </source>
</evidence>
<accession>A0A9Q1HGW3</accession>
<evidence type="ECO:0000313" key="30">
    <source>
        <dbReference type="EMBL" id="KAJ8044503.1"/>
    </source>
</evidence>
<dbReference type="GO" id="GO:0003684">
    <property type="term" value="F:damaged DNA binding"/>
    <property type="evidence" value="ECO:0007669"/>
    <property type="project" value="InterPro"/>
</dbReference>
<dbReference type="InterPro" id="IPR001126">
    <property type="entry name" value="UmuC"/>
</dbReference>
<evidence type="ECO:0000259" key="29">
    <source>
        <dbReference type="PROSITE" id="PS51907"/>
    </source>
</evidence>
<keyword evidence="16" id="KW-0460">Magnesium</keyword>
<dbReference type="AlphaFoldDB" id="A0A9Q1HGW3"/>
<keyword evidence="8" id="KW-0237">DNA synthesis</keyword>
<dbReference type="OrthoDB" id="5723at2759"/>
<dbReference type="SUPFAM" id="SSF100879">
    <property type="entry name" value="Lesion bypass DNA polymerase (Y-family), little finger domain"/>
    <property type="match status" value="1"/>
</dbReference>
<evidence type="ECO:0000256" key="15">
    <source>
        <dbReference type="ARBA" id="ARBA00022833"/>
    </source>
</evidence>
<comment type="similarity">
    <text evidence="4">Belongs to the DNA polymerase type-Y family.</text>
</comment>
<dbReference type="InterPro" id="IPR043128">
    <property type="entry name" value="Rev_trsase/Diguanyl_cyclase"/>
</dbReference>
<keyword evidence="9" id="KW-0808">Transferase</keyword>
<comment type="caution">
    <text evidence="30">The sequence shown here is derived from an EMBL/GenBank/DDBJ whole genome shotgun (WGS) entry which is preliminary data.</text>
</comment>
<evidence type="ECO:0000256" key="11">
    <source>
        <dbReference type="ARBA" id="ARBA00022705"/>
    </source>
</evidence>
<keyword evidence="19" id="KW-0238">DNA-binding</keyword>
<dbReference type="InterPro" id="IPR052230">
    <property type="entry name" value="DNA_polymerase_eta"/>
</dbReference>
<dbReference type="FunFam" id="3.30.70.270:FF:000022">
    <property type="entry name" value="DNA polymerase eta"/>
    <property type="match status" value="1"/>
</dbReference>
<evidence type="ECO:0000256" key="24">
    <source>
        <dbReference type="ARBA" id="ARBA00049244"/>
    </source>
</evidence>
<keyword evidence="12" id="KW-0479">Metal-binding</keyword>
<comment type="cofactor">
    <cofactor evidence="1">
        <name>Mn(2+)</name>
        <dbReference type="ChEBI" id="CHEBI:29035"/>
    </cofactor>
</comment>
<dbReference type="Pfam" id="PF11799">
    <property type="entry name" value="IMS_C"/>
    <property type="match status" value="1"/>
</dbReference>
<feature type="compositionally biased region" description="Basic and acidic residues" evidence="27">
    <location>
        <begin position="173"/>
        <end position="182"/>
    </location>
</feature>
<keyword evidence="13" id="KW-0227">DNA damage</keyword>
<keyword evidence="17" id="KW-0832">Ubl conjugation</keyword>
<feature type="region of interest" description="Disordered" evidence="27">
    <location>
        <begin position="149"/>
        <end position="182"/>
    </location>
</feature>
<dbReference type="GO" id="GO:0006281">
    <property type="term" value="P:DNA repair"/>
    <property type="evidence" value="ECO:0007669"/>
    <property type="project" value="UniProtKB-KW"/>
</dbReference>
<keyword evidence="31" id="KW-1185">Reference proteome</keyword>
<evidence type="ECO:0000256" key="22">
    <source>
        <dbReference type="ARBA" id="ARBA00023270"/>
    </source>
</evidence>
<dbReference type="FunFam" id="3.30.1490.100:FF:000007">
    <property type="entry name" value="DNA polymerase eta"/>
    <property type="match status" value="1"/>
</dbReference>
<keyword evidence="21" id="KW-0539">Nucleus</keyword>
<keyword evidence="6" id="KW-0515">Mutator protein</keyword>
<evidence type="ECO:0000256" key="7">
    <source>
        <dbReference type="ARBA" id="ARBA00022499"/>
    </source>
</evidence>
<evidence type="ECO:0000256" key="5">
    <source>
        <dbReference type="ARBA" id="ARBA00012417"/>
    </source>
</evidence>
<evidence type="ECO:0000256" key="13">
    <source>
        <dbReference type="ARBA" id="ARBA00022763"/>
    </source>
</evidence>
<feature type="domain" description="UBZ3-type" evidence="29">
    <location>
        <begin position="682"/>
        <end position="716"/>
    </location>
</feature>
<evidence type="ECO:0000256" key="9">
    <source>
        <dbReference type="ARBA" id="ARBA00022679"/>
    </source>
</evidence>
<evidence type="ECO:0000256" key="25">
    <source>
        <dbReference type="ARBA" id="ARBA00064665"/>
    </source>
</evidence>
<evidence type="ECO:0000256" key="1">
    <source>
        <dbReference type="ARBA" id="ARBA00001936"/>
    </source>
</evidence>
<evidence type="ECO:0000256" key="2">
    <source>
        <dbReference type="ARBA" id="ARBA00001946"/>
    </source>
</evidence>
<protein>
    <recommendedName>
        <fullName evidence="23">DNA polymerase eta</fullName>
        <ecNumber evidence="5">2.7.7.7</ecNumber>
    </recommendedName>
    <alternativeName>
        <fullName evidence="26">RAD30 homolog A</fullName>
    </alternativeName>
</protein>
<evidence type="ECO:0000256" key="27">
    <source>
        <dbReference type="SAM" id="MobiDB-lite"/>
    </source>
</evidence>
<dbReference type="Proteomes" id="UP001152320">
    <property type="component" value="Chromosome 3"/>
</dbReference>
<evidence type="ECO:0000256" key="26">
    <source>
        <dbReference type="ARBA" id="ARBA00080427"/>
    </source>
</evidence>
<evidence type="ECO:0000256" key="14">
    <source>
        <dbReference type="ARBA" id="ARBA00022771"/>
    </source>
</evidence>
<feature type="region of interest" description="Disordered" evidence="27">
    <location>
        <begin position="715"/>
        <end position="772"/>
    </location>
</feature>
<keyword evidence="18" id="KW-0239">DNA-directed DNA polymerase</keyword>
<gene>
    <name evidence="30" type="ORF">HOLleu_07268</name>
</gene>
<comment type="subcellular location">
    <subcellularLocation>
        <location evidence="3">Nucleus</location>
    </subcellularLocation>
</comment>
<dbReference type="PROSITE" id="PS51907">
    <property type="entry name" value="ZF_UBZ3"/>
    <property type="match status" value="1"/>
</dbReference>
<proteinExistence type="inferred from homology"/>
<dbReference type="PIRSF" id="PIRSF036603">
    <property type="entry name" value="DPol_eta"/>
    <property type="match status" value="1"/>
</dbReference>
<dbReference type="GO" id="GO:0042276">
    <property type="term" value="P:error-prone translesion synthesis"/>
    <property type="evidence" value="ECO:0007669"/>
    <property type="project" value="TreeGrafter"/>
</dbReference>
<dbReference type="Gene3D" id="3.30.70.270">
    <property type="match status" value="1"/>
</dbReference>
<feature type="compositionally biased region" description="Basic and acidic residues" evidence="27">
    <location>
        <begin position="532"/>
        <end position="608"/>
    </location>
</feature>
<dbReference type="InterPro" id="IPR036775">
    <property type="entry name" value="DNA_pol_Y-fam_lit_finger_sf"/>
</dbReference>
<dbReference type="PANTHER" id="PTHR45873">
    <property type="entry name" value="DNA POLYMERASE ETA"/>
    <property type="match status" value="1"/>
</dbReference>
<keyword evidence="14" id="KW-0863">Zinc-finger</keyword>
<dbReference type="Pfam" id="PF21704">
    <property type="entry name" value="POLH-Rev1_HhH"/>
    <property type="match status" value="1"/>
</dbReference>
<feature type="compositionally biased region" description="Low complexity" evidence="27">
    <location>
        <begin position="719"/>
        <end position="737"/>
    </location>
</feature>
<keyword evidence="22" id="KW-0704">Schiff base</keyword>
<evidence type="ECO:0000256" key="20">
    <source>
        <dbReference type="ARBA" id="ARBA00023204"/>
    </source>
</evidence>
<evidence type="ECO:0000256" key="19">
    <source>
        <dbReference type="ARBA" id="ARBA00023125"/>
    </source>
</evidence>
<keyword evidence="15" id="KW-0862">Zinc</keyword>
<dbReference type="GO" id="GO:0035861">
    <property type="term" value="C:site of double-strand break"/>
    <property type="evidence" value="ECO:0007669"/>
    <property type="project" value="TreeGrafter"/>
</dbReference>
<dbReference type="GO" id="GO:0003887">
    <property type="term" value="F:DNA-directed DNA polymerase activity"/>
    <property type="evidence" value="ECO:0007669"/>
    <property type="project" value="UniProtKB-KW"/>
</dbReference>
<keyword evidence="7" id="KW-1017">Isopeptide bond</keyword>
<dbReference type="Gene3D" id="3.40.1170.60">
    <property type="match status" value="1"/>
</dbReference>
<evidence type="ECO:0000256" key="16">
    <source>
        <dbReference type="ARBA" id="ARBA00022842"/>
    </source>
</evidence>
<dbReference type="PANTHER" id="PTHR45873:SF1">
    <property type="entry name" value="DNA POLYMERASE ETA"/>
    <property type="match status" value="1"/>
</dbReference>
<comment type="cofactor">
    <cofactor evidence="2">
        <name>Mg(2+)</name>
        <dbReference type="ChEBI" id="CHEBI:18420"/>
    </cofactor>
</comment>
<dbReference type="EMBL" id="JAIZAY010000003">
    <property type="protein sequence ID" value="KAJ8044503.1"/>
    <property type="molecule type" value="Genomic_DNA"/>
</dbReference>
<dbReference type="Pfam" id="PF18439">
    <property type="entry name" value="zf_UBZ"/>
    <property type="match status" value="1"/>
</dbReference>
<dbReference type="Pfam" id="PF00817">
    <property type="entry name" value="IMS"/>
    <property type="match status" value="1"/>
</dbReference>
<feature type="compositionally biased region" description="Polar residues" evidence="27">
    <location>
        <begin position="759"/>
        <end position="772"/>
    </location>
</feature>
<dbReference type="GO" id="GO:0006260">
    <property type="term" value="P:DNA replication"/>
    <property type="evidence" value="ECO:0007669"/>
    <property type="project" value="UniProtKB-KW"/>
</dbReference>
<reference evidence="30" key="1">
    <citation type="submission" date="2021-10" db="EMBL/GenBank/DDBJ databases">
        <title>Tropical sea cucumber genome reveals ecological adaptation and Cuvierian tubules defense mechanism.</title>
        <authorList>
            <person name="Chen T."/>
        </authorList>
    </citation>
    <scope>NUCLEOTIDE SEQUENCE</scope>
    <source>
        <strain evidence="30">Nanhai2018</strain>
        <tissue evidence="30">Muscle</tissue>
    </source>
</reference>
<name>A0A9Q1HGW3_HOLLE</name>
<feature type="compositionally biased region" description="Low complexity" evidence="27">
    <location>
        <begin position="488"/>
        <end position="497"/>
    </location>
</feature>
<feature type="compositionally biased region" description="Basic and acidic residues" evidence="27">
    <location>
        <begin position="627"/>
        <end position="649"/>
    </location>
</feature>
<keyword evidence="10" id="KW-0548">Nucleotidyltransferase</keyword>
<organism evidence="30 31">
    <name type="scientific">Holothuria leucospilota</name>
    <name type="common">Black long sea cucumber</name>
    <name type="synonym">Mertensiothuria leucospilota</name>
    <dbReference type="NCBI Taxonomy" id="206669"/>
    <lineage>
        <taxon>Eukaryota</taxon>
        <taxon>Metazoa</taxon>
        <taxon>Echinodermata</taxon>
        <taxon>Eleutherozoa</taxon>
        <taxon>Echinozoa</taxon>
        <taxon>Holothuroidea</taxon>
        <taxon>Aspidochirotacea</taxon>
        <taxon>Aspidochirotida</taxon>
        <taxon>Holothuriidae</taxon>
        <taxon>Holothuria</taxon>
    </lineage>
</organism>
<feature type="compositionally biased region" description="Basic and acidic residues" evidence="27">
    <location>
        <begin position="157"/>
        <end position="166"/>
    </location>
</feature>
<feature type="region of interest" description="Disordered" evidence="27">
    <location>
        <begin position="461"/>
        <end position="684"/>
    </location>
</feature>
<evidence type="ECO:0000256" key="8">
    <source>
        <dbReference type="ARBA" id="ARBA00022634"/>
    </source>
</evidence>
<evidence type="ECO:0000313" key="31">
    <source>
        <dbReference type="Proteomes" id="UP001152320"/>
    </source>
</evidence>
<dbReference type="GO" id="GO:0005634">
    <property type="term" value="C:nucleus"/>
    <property type="evidence" value="ECO:0007669"/>
    <property type="project" value="UniProtKB-SubCell"/>
</dbReference>
<dbReference type="FunFam" id="3.40.1170.60:FF:000003">
    <property type="entry name" value="DNA polymerase eta"/>
    <property type="match status" value="1"/>
</dbReference>
<evidence type="ECO:0000256" key="17">
    <source>
        <dbReference type="ARBA" id="ARBA00022843"/>
    </source>
</evidence>
<dbReference type="Gene3D" id="1.10.150.20">
    <property type="entry name" value="5' to 3' exonuclease, C-terminal subdomain"/>
    <property type="match status" value="1"/>
</dbReference>
<keyword evidence="20" id="KW-0234">DNA repair</keyword>
<dbReference type="InterPro" id="IPR043502">
    <property type="entry name" value="DNA/RNA_pol_sf"/>
</dbReference>
<evidence type="ECO:0000256" key="10">
    <source>
        <dbReference type="ARBA" id="ARBA00022695"/>
    </source>
</evidence>
<feature type="compositionally biased region" description="Polar residues" evidence="27">
    <location>
        <begin position="470"/>
        <end position="479"/>
    </location>
</feature>
<evidence type="ECO:0000259" key="28">
    <source>
        <dbReference type="PROSITE" id="PS50173"/>
    </source>
</evidence>
<evidence type="ECO:0000256" key="4">
    <source>
        <dbReference type="ARBA" id="ARBA00010945"/>
    </source>
</evidence>
<evidence type="ECO:0000256" key="21">
    <source>
        <dbReference type="ARBA" id="ARBA00023242"/>
    </source>
</evidence>
<dbReference type="FunFam" id="1.10.150.20:FF:000014">
    <property type="entry name" value="Polymerase (DNA directed), eta"/>
    <property type="match status" value="1"/>
</dbReference>
<dbReference type="SUPFAM" id="SSF56672">
    <property type="entry name" value="DNA/RNA polymerases"/>
    <property type="match status" value="1"/>
</dbReference>
<dbReference type="PROSITE" id="PS50173">
    <property type="entry name" value="UMUC"/>
    <property type="match status" value="1"/>
</dbReference>
<dbReference type="InterPro" id="IPR017961">
    <property type="entry name" value="DNA_pol_Y-fam_little_finger"/>
</dbReference>
<evidence type="ECO:0000256" key="6">
    <source>
        <dbReference type="ARBA" id="ARBA00022457"/>
    </source>
</evidence>
<dbReference type="GO" id="GO:0005657">
    <property type="term" value="C:replication fork"/>
    <property type="evidence" value="ECO:0007669"/>
    <property type="project" value="TreeGrafter"/>
</dbReference>
<dbReference type="Gene3D" id="3.30.1490.100">
    <property type="entry name" value="DNA polymerase, Y-family, little finger domain"/>
    <property type="match status" value="1"/>
</dbReference>
<dbReference type="InterPro" id="IPR041298">
    <property type="entry name" value="UBZ3"/>
</dbReference>
<evidence type="ECO:0000256" key="23">
    <source>
        <dbReference type="ARBA" id="ARBA00044975"/>
    </source>
</evidence>
<keyword evidence="11" id="KW-0235">DNA replication</keyword>
<dbReference type="EC" id="2.7.7.7" evidence="5"/>
<comment type="catalytic activity">
    <reaction evidence="24">
        <text>DNA(n) + a 2'-deoxyribonucleoside 5'-triphosphate = DNA(n+1) + diphosphate</text>
        <dbReference type="Rhea" id="RHEA:22508"/>
        <dbReference type="Rhea" id="RHEA-COMP:17339"/>
        <dbReference type="Rhea" id="RHEA-COMP:17340"/>
        <dbReference type="ChEBI" id="CHEBI:33019"/>
        <dbReference type="ChEBI" id="CHEBI:61560"/>
        <dbReference type="ChEBI" id="CHEBI:173112"/>
        <dbReference type="EC" id="2.7.7.7"/>
    </reaction>
</comment>
<feature type="domain" description="UmuC" evidence="28">
    <location>
        <begin position="7"/>
        <end position="267"/>
    </location>
</feature>
<evidence type="ECO:0000256" key="3">
    <source>
        <dbReference type="ARBA" id="ARBA00004123"/>
    </source>
</evidence>
<comment type="subunit">
    <text evidence="25">Interacts with REV1. Interacts with monoubiquitinated PCNA, but not unmodified PCNA. Interacts with POLI; this interaction targets POLI to the replication machinery. Interacts with PALB2 and BRCA2; the interactions are direct and are required to sustain the recruitment of POLH at blocked replication forks and to stimulate POLH-dependent DNA synthesis on D loop substrates. Interacts (via C-terminus) with TRAIP. Interacts with ubiquitin. Interacts with POLDIP2.</text>
</comment>
<dbReference type="GO" id="GO:0008270">
    <property type="term" value="F:zinc ion binding"/>
    <property type="evidence" value="ECO:0007669"/>
    <property type="project" value="UniProtKB-KW"/>
</dbReference>
<dbReference type="GO" id="GO:0010225">
    <property type="term" value="P:response to UV-C"/>
    <property type="evidence" value="ECO:0007669"/>
    <property type="project" value="UniProtKB-ARBA"/>
</dbReference>
<evidence type="ECO:0000256" key="12">
    <source>
        <dbReference type="ARBA" id="ARBA00022723"/>
    </source>
</evidence>